<dbReference type="GO" id="GO:0005829">
    <property type="term" value="C:cytosol"/>
    <property type="evidence" value="ECO:0007669"/>
    <property type="project" value="TreeGrafter"/>
</dbReference>
<keyword evidence="4" id="KW-0808">Transferase</keyword>
<dbReference type="InterPro" id="IPR043131">
    <property type="entry name" value="BCAT-like_N"/>
</dbReference>
<protein>
    <submittedName>
        <fullName evidence="4">D-amino acid aminotransferase</fullName>
    </submittedName>
</protein>
<dbReference type="InterPro" id="IPR001544">
    <property type="entry name" value="Aminotrans_IV"/>
</dbReference>
<organism evidence="4 5">
    <name type="scientific">Candidatus Enterocloster excrementipullorum</name>
    <dbReference type="NCBI Taxonomy" id="2838559"/>
    <lineage>
        <taxon>Bacteria</taxon>
        <taxon>Bacillati</taxon>
        <taxon>Bacillota</taxon>
        <taxon>Clostridia</taxon>
        <taxon>Lachnospirales</taxon>
        <taxon>Lachnospiraceae</taxon>
        <taxon>Enterocloster</taxon>
    </lineage>
</organism>
<dbReference type="EMBL" id="DWWT01000046">
    <property type="protein sequence ID" value="HJC06388.1"/>
    <property type="molecule type" value="Genomic_DNA"/>
</dbReference>
<accession>A0A9D2N1M4</accession>
<dbReference type="InterPro" id="IPR050571">
    <property type="entry name" value="Class-IV_PLP-Dep_Aminotrnsfr"/>
</dbReference>
<sequence length="276" mass="31109">MKDLAYYNGSITPINEMMIPANDRGFYFGDGIYEAAMVYHHKIFALQDHLDRMFNSAAMIRIDLPYTKEEVGALLSELVDKVESDSQFLYWQVTRATAPRNHLFPKDVSSNLYVYSKPWPGVQMSDSYRVITVEDTRFLHCNIKTLNLIPNVMAAQKAQEAGCNEAVFVRDGLVTEGSHCNVSIIKDGAFITHPLDNLILPGTERKHMLAYCRALGIPTEERAFTPAEMMAADEIIMSSTSHPSMRVMEVDGQPAGMKDPELVGKLRACYMEDIER</sequence>
<evidence type="ECO:0000256" key="1">
    <source>
        <dbReference type="ARBA" id="ARBA00001933"/>
    </source>
</evidence>
<reference evidence="4" key="2">
    <citation type="submission" date="2021-04" db="EMBL/GenBank/DDBJ databases">
        <authorList>
            <person name="Gilroy R."/>
        </authorList>
    </citation>
    <scope>NUCLEOTIDE SEQUENCE</scope>
    <source>
        <strain evidence="4">CHK180-15479</strain>
    </source>
</reference>
<evidence type="ECO:0000256" key="3">
    <source>
        <dbReference type="ARBA" id="ARBA00022898"/>
    </source>
</evidence>
<evidence type="ECO:0000313" key="4">
    <source>
        <dbReference type="EMBL" id="HJC06388.1"/>
    </source>
</evidence>
<dbReference type="Gene3D" id="3.20.10.10">
    <property type="entry name" value="D-amino Acid Aminotransferase, subunit A, domain 2"/>
    <property type="match status" value="1"/>
</dbReference>
<evidence type="ECO:0000313" key="5">
    <source>
        <dbReference type="Proteomes" id="UP000823910"/>
    </source>
</evidence>
<name>A0A9D2N1M4_9FIRM</name>
<dbReference type="FunFam" id="3.20.10.10:FF:000002">
    <property type="entry name" value="D-alanine aminotransferase"/>
    <property type="match status" value="1"/>
</dbReference>
<comment type="caution">
    <text evidence="4">The sequence shown here is derived from an EMBL/GenBank/DDBJ whole genome shotgun (WGS) entry which is preliminary data.</text>
</comment>
<dbReference type="InterPro" id="IPR036038">
    <property type="entry name" value="Aminotransferase-like"/>
</dbReference>
<comment type="similarity">
    <text evidence="2">Belongs to the class-IV pyridoxal-phosphate-dependent aminotransferase family.</text>
</comment>
<dbReference type="CDD" id="cd01558">
    <property type="entry name" value="D-AAT_like"/>
    <property type="match status" value="1"/>
</dbReference>
<dbReference type="GO" id="GO:0008483">
    <property type="term" value="F:transaminase activity"/>
    <property type="evidence" value="ECO:0007669"/>
    <property type="project" value="UniProtKB-KW"/>
</dbReference>
<dbReference type="AlphaFoldDB" id="A0A9D2N1M4"/>
<dbReference type="Pfam" id="PF01063">
    <property type="entry name" value="Aminotran_4"/>
    <property type="match status" value="1"/>
</dbReference>
<dbReference type="InterPro" id="IPR043132">
    <property type="entry name" value="BCAT-like_C"/>
</dbReference>
<comment type="cofactor">
    <cofactor evidence="1">
        <name>pyridoxal 5'-phosphate</name>
        <dbReference type="ChEBI" id="CHEBI:597326"/>
    </cofactor>
</comment>
<keyword evidence="4" id="KW-0032">Aminotransferase</keyword>
<proteinExistence type="inferred from homology"/>
<reference evidence="4" key="1">
    <citation type="journal article" date="2021" name="PeerJ">
        <title>Extensive microbial diversity within the chicken gut microbiome revealed by metagenomics and culture.</title>
        <authorList>
            <person name="Gilroy R."/>
            <person name="Ravi A."/>
            <person name="Getino M."/>
            <person name="Pursley I."/>
            <person name="Horton D.L."/>
            <person name="Alikhan N.F."/>
            <person name="Baker D."/>
            <person name="Gharbi K."/>
            <person name="Hall N."/>
            <person name="Watson M."/>
            <person name="Adriaenssens E.M."/>
            <person name="Foster-Nyarko E."/>
            <person name="Jarju S."/>
            <person name="Secka A."/>
            <person name="Antonio M."/>
            <person name="Oren A."/>
            <person name="Chaudhuri R.R."/>
            <person name="La Ragione R."/>
            <person name="Hildebrand F."/>
            <person name="Pallen M.J."/>
        </authorList>
    </citation>
    <scope>NUCLEOTIDE SEQUENCE</scope>
    <source>
        <strain evidence="4">CHK180-15479</strain>
    </source>
</reference>
<dbReference type="Gene3D" id="3.30.470.10">
    <property type="match status" value="1"/>
</dbReference>
<dbReference type="SUPFAM" id="SSF56752">
    <property type="entry name" value="D-aminoacid aminotransferase-like PLP-dependent enzymes"/>
    <property type="match status" value="1"/>
</dbReference>
<evidence type="ECO:0000256" key="2">
    <source>
        <dbReference type="ARBA" id="ARBA00009320"/>
    </source>
</evidence>
<dbReference type="PANTHER" id="PTHR42743">
    <property type="entry name" value="AMINO-ACID AMINOTRANSFERASE"/>
    <property type="match status" value="1"/>
</dbReference>
<dbReference type="Proteomes" id="UP000823910">
    <property type="component" value="Unassembled WGS sequence"/>
</dbReference>
<dbReference type="PANTHER" id="PTHR42743:SF10">
    <property type="entry name" value="D-ALANINE AMINOTRANSFERASE"/>
    <property type="match status" value="1"/>
</dbReference>
<keyword evidence="3" id="KW-0663">Pyridoxal phosphate</keyword>
<gene>
    <name evidence="4" type="ORF">H9704_09570</name>
</gene>
<dbReference type="GO" id="GO:0046394">
    <property type="term" value="P:carboxylic acid biosynthetic process"/>
    <property type="evidence" value="ECO:0007669"/>
    <property type="project" value="UniProtKB-ARBA"/>
</dbReference>
<dbReference type="GO" id="GO:0008652">
    <property type="term" value="P:amino acid biosynthetic process"/>
    <property type="evidence" value="ECO:0007669"/>
    <property type="project" value="UniProtKB-ARBA"/>
</dbReference>